<feature type="compositionally biased region" description="Low complexity" evidence="1">
    <location>
        <begin position="66"/>
        <end position="75"/>
    </location>
</feature>
<evidence type="ECO:0000313" key="4">
    <source>
        <dbReference type="Proteomes" id="UP000016931"/>
    </source>
</evidence>
<dbReference type="GeneID" id="27900778"/>
<dbReference type="eggNOG" id="KOG2845">
    <property type="taxonomic scope" value="Eukaryota"/>
</dbReference>
<sequence>MANKLETWALPRLQQLLDLDEESLKQVITYADSLSGESAAEHLKNLLGDGAKSLDFISGFNLVRRQQQQQQQQQQIPPPSSAPASASTSTSANSNRPHAKGKKKANIHALPPRQVEGHGNTAGAYQKRSEEDDYLARPARQRHKDQVADNLALRQSRPDATQLPLITDSAKPTTLPITAKPPPSASGPLISDSLSSRKNATTTKGAMASSRTASPAAKTKINISGGTAMHGASTALTDLDSAIRSLEVQTNPSLTPSAEDDLRRKCNCMATRHPLLDMAPNCLNCGKIICVKEGLAPCTFCKSPLLDQEDVLRVLRVLKDERGEERMKSNNAAHKKADVAHGKARAYTGRDFLAQASSSARSSPLSSTPATPAGSDDEATAKAKAHRDKLLGFQANNARRTVVHDEAADFDVPSAGTNMWASPQERAQQLKKQQRLLREMDWDAKPEYEKRQVVASIDLKAGKVVRRMAEIPRPDFTKSHDADDDDQEDFIPPVNSTGSGAFSNNPLAAGLIRPTARKEEDNDGRSKDPNNQKQRVTWRRVQMDQDQGDNEQWILDGGVYGSQQQHPNVPLGEEEHAYG</sequence>
<evidence type="ECO:0000313" key="3">
    <source>
        <dbReference type="EMBL" id="EMF17373.1"/>
    </source>
</evidence>
<dbReference type="GO" id="GO:0180022">
    <property type="term" value="C:RQC-trigger complex"/>
    <property type="evidence" value="ECO:0007669"/>
    <property type="project" value="InterPro"/>
</dbReference>
<feature type="compositionally biased region" description="Polar residues" evidence="1">
    <location>
        <begin position="494"/>
        <end position="506"/>
    </location>
</feature>
<dbReference type="Proteomes" id="UP000016931">
    <property type="component" value="Unassembled WGS sequence"/>
</dbReference>
<accession>N1QMV4</accession>
<evidence type="ECO:0000256" key="1">
    <source>
        <dbReference type="SAM" id="MobiDB-lite"/>
    </source>
</evidence>
<feature type="region of interest" description="Disordered" evidence="1">
    <location>
        <begin position="475"/>
        <end position="579"/>
    </location>
</feature>
<dbReference type="HOGENOM" id="CLU_027500_1_0_1"/>
<dbReference type="OMA" id="MWASPQE"/>
<keyword evidence="4" id="KW-1185">Reference proteome</keyword>
<name>N1QMV4_SPHMS</name>
<dbReference type="GO" id="GO:0008270">
    <property type="term" value="F:zinc ion binding"/>
    <property type="evidence" value="ECO:0007669"/>
    <property type="project" value="InterPro"/>
</dbReference>
<gene>
    <name evidence="3" type="ORF">SEPMUDRAFT_146419</name>
</gene>
<dbReference type="InterPro" id="IPR009349">
    <property type="entry name" value="TRIP4/RQT4_C2HC5_Znf"/>
</dbReference>
<feature type="region of interest" description="Disordered" evidence="1">
    <location>
        <begin position="64"/>
        <end position="133"/>
    </location>
</feature>
<dbReference type="RefSeq" id="XP_016765494.1">
    <property type="nucleotide sequence ID" value="XM_016903641.1"/>
</dbReference>
<dbReference type="GO" id="GO:0072344">
    <property type="term" value="P:rescue of stalled ribosome"/>
    <property type="evidence" value="ECO:0007669"/>
    <property type="project" value="InterPro"/>
</dbReference>
<organism evidence="3 4">
    <name type="scientific">Sphaerulina musiva (strain SO2202)</name>
    <name type="common">Poplar stem canker fungus</name>
    <name type="synonym">Septoria musiva</name>
    <dbReference type="NCBI Taxonomy" id="692275"/>
    <lineage>
        <taxon>Eukaryota</taxon>
        <taxon>Fungi</taxon>
        <taxon>Dikarya</taxon>
        <taxon>Ascomycota</taxon>
        <taxon>Pezizomycotina</taxon>
        <taxon>Dothideomycetes</taxon>
        <taxon>Dothideomycetidae</taxon>
        <taxon>Mycosphaerellales</taxon>
        <taxon>Mycosphaerellaceae</taxon>
        <taxon>Sphaerulina</taxon>
    </lineage>
</organism>
<dbReference type="AlphaFoldDB" id="N1QMV4"/>
<dbReference type="STRING" id="692275.N1QMV4"/>
<dbReference type="EMBL" id="KB456260">
    <property type="protein sequence ID" value="EMF17373.1"/>
    <property type="molecule type" value="Genomic_DNA"/>
</dbReference>
<feature type="domain" description="TRIP4/RQT4 C2HC5-type zinc finger" evidence="2">
    <location>
        <begin position="263"/>
        <end position="313"/>
    </location>
</feature>
<dbReference type="GO" id="GO:0005634">
    <property type="term" value="C:nucleus"/>
    <property type="evidence" value="ECO:0007669"/>
    <property type="project" value="InterPro"/>
</dbReference>
<proteinExistence type="predicted"/>
<feature type="compositionally biased region" description="Basic and acidic residues" evidence="1">
    <location>
        <begin position="516"/>
        <end position="530"/>
    </location>
</feature>
<feature type="compositionally biased region" description="Polar residues" evidence="1">
    <location>
        <begin position="192"/>
        <end position="213"/>
    </location>
</feature>
<dbReference type="GO" id="GO:0045893">
    <property type="term" value="P:positive regulation of DNA-templated transcription"/>
    <property type="evidence" value="ECO:0007669"/>
    <property type="project" value="TreeGrafter"/>
</dbReference>
<dbReference type="InterPro" id="IPR039128">
    <property type="entry name" value="TRIP4-like"/>
</dbReference>
<protein>
    <recommendedName>
        <fullName evidence="2">TRIP4/RQT4 C2HC5-type zinc finger domain-containing protein</fullName>
    </recommendedName>
</protein>
<evidence type="ECO:0000259" key="2">
    <source>
        <dbReference type="Pfam" id="PF06221"/>
    </source>
</evidence>
<feature type="region of interest" description="Disordered" evidence="1">
    <location>
        <begin position="357"/>
        <end position="384"/>
    </location>
</feature>
<dbReference type="PANTHER" id="PTHR12963">
    <property type="entry name" value="THYROID RECEPTOR INTERACTING PROTEIN RELATED"/>
    <property type="match status" value="1"/>
</dbReference>
<dbReference type="PANTHER" id="PTHR12963:SF4">
    <property type="entry name" value="ACTIVATING SIGNAL COINTEGRATOR 1"/>
    <property type="match status" value="1"/>
</dbReference>
<feature type="region of interest" description="Disordered" evidence="1">
    <location>
        <begin position="172"/>
        <end position="215"/>
    </location>
</feature>
<dbReference type="OrthoDB" id="338816at2759"/>
<feature type="compositionally biased region" description="Basic residues" evidence="1">
    <location>
        <begin position="97"/>
        <end position="106"/>
    </location>
</feature>
<dbReference type="Pfam" id="PF06221">
    <property type="entry name" value="zf-C2HC5"/>
    <property type="match status" value="1"/>
</dbReference>
<feature type="compositionally biased region" description="Low complexity" evidence="1">
    <location>
        <begin position="82"/>
        <end position="92"/>
    </location>
</feature>
<reference evidence="3 4" key="1">
    <citation type="journal article" date="2012" name="PLoS Pathog.">
        <title>Diverse lifestyles and strategies of plant pathogenesis encoded in the genomes of eighteen Dothideomycetes fungi.</title>
        <authorList>
            <person name="Ohm R.A."/>
            <person name="Feau N."/>
            <person name="Henrissat B."/>
            <person name="Schoch C.L."/>
            <person name="Horwitz B.A."/>
            <person name="Barry K.W."/>
            <person name="Condon B.J."/>
            <person name="Copeland A.C."/>
            <person name="Dhillon B."/>
            <person name="Glaser F."/>
            <person name="Hesse C.N."/>
            <person name="Kosti I."/>
            <person name="LaButti K."/>
            <person name="Lindquist E.A."/>
            <person name="Lucas S."/>
            <person name="Salamov A.A."/>
            <person name="Bradshaw R.E."/>
            <person name="Ciuffetti L."/>
            <person name="Hamelin R.C."/>
            <person name="Kema G.H.J."/>
            <person name="Lawrence C."/>
            <person name="Scott J.A."/>
            <person name="Spatafora J.W."/>
            <person name="Turgeon B.G."/>
            <person name="de Wit P.J.G.M."/>
            <person name="Zhong S."/>
            <person name="Goodwin S.B."/>
            <person name="Grigoriev I.V."/>
        </authorList>
    </citation>
    <scope>NUCLEOTIDE SEQUENCE [LARGE SCALE GENOMIC DNA]</scope>
    <source>
        <strain evidence="3 4">SO2202</strain>
    </source>
</reference>
<feature type="compositionally biased region" description="Low complexity" evidence="1">
    <location>
        <begin position="357"/>
        <end position="374"/>
    </location>
</feature>